<organism evidence="1 2">
    <name type="scientific">Actinocrispum wychmicini</name>
    <dbReference type="NCBI Taxonomy" id="1213861"/>
    <lineage>
        <taxon>Bacteria</taxon>
        <taxon>Bacillati</taxon>
        <taxon>Actinomycetota</taxon>
        <taxon>Actinomycetes</taxon>
        <taxon>Pseudonocardiales</taxon>
        <taxon>Pseudonocardiaceae</taxon>
        <taxon>Actinocrispum</taxon>
    </lineage>
</organism>
<dbReference type="SUPFAM" id="SSF54909">
    <property type="entry name" value="Dimeric alpha+beta barrel"/>
    <property type="match status" value="1"/>
</dbReference>
<reference evidence="1 2" key="1">
    <citation type="submission" date="2019-03" db="EMBL/GenBank/DDBJ databases">
        <title>Genomic Encyclopedia of Type Strains, Phase IV (KMG-IV): sequencing the most valuable type-strain genomes for metagenomic binning, comparative biology and taxonomic classification.</title>
        <authorList>
            <person name="Goeker M."/>
        </authorList>
    </citation>
    <scope>NUCLEOTIDE SEQUENCE [LARGE SCALE GENOMIC DNA]</scope>
    <source>
        <strain evidence="1 2">DSM 45934</strain>
    </source>
</reference>
<keyword evidence="2" id="KW-1185">Reference proteome</keyword>
<keyword evidence="1" id="KW-0503">Monooxygenase</keyword>
<dbReference type="GO" id="GO:0004497">
    <property type="term" value="F:monooxygenase activity"/>
    <property type="evidence" value="ECO:0007669"/>
    <property type="project" value="UniProtKB-KW"/>
</dbReference>
<dbReference type="Gene3D" id="3.30.70.100">
    <property type="match status" value="1"/>
</dbReference>
<dbReference type="InterPro" id="IPR011008">
    <property type="entry name" value="Dimeric_a/b-barrel"/>
</dbReference>
<dbReference type="PANTHER" id="PTHR37811:SF2">
    <property type="entry name" value="ABM DOMAIN-CONTAINING PROTEIN"/>
    <property type="match status" value="1"/>
</dbReference>
<dbReference type="RefSeq" id="WP_132125300.1">
    <property type="nucleotide sequence ID" value="NZ_SLWS01000015.1"/>
</dbReference>
<dbReference type="AlphaFoldDB" id="A0A4R2IWY4"/>
<protein>
    <submittedName>
        <fullName evidence="1">Heme-degrading monooxygenase HmoA</fullName>
    </submittedName>
</protein>
<name>A0A4R2IWY4_9PSEU</name>
<dbReference type="Proteomes" id="UP000295680">
    <property type="component" value="Unassembled WGS sequence"/>
</dbReference>
<dbReference type="OrthoDB" id="9797060at2"/>
<sequence>MSNTRPEPPYYAVIITSALTGDDQEAYDAMAVRMAELSVRQPGYLGRQSQTGADGRELTVIYYRDAESITAWKRQTEHIEAQRLGRRKWYADYYIEVARVERAYGFERAALE</sequence>
<dbReference type="InterPro" id="IPR052936">
    <property type="entry name" value="Jasmonate_Hydroxylase-like"/>
</dbReference>
<keyword evidence="1" id="KW-0560">Oxidoreductase</keyword>
<comment type="caution">
    <text evidence="1">The sequence shown here is derived from an EMBL/GenBank/DDBJ whole genome shotgun (WGS) entry which is preliminary data.</text>
</comment>
<proteinExistence type="predicted"/>
<accession>A0A4R2IWY4</accession>
<dbReference type="PANTHER" id="PTHR37811">
    <property type="entry name" value="BLL5343 PROTEIN"/>
    <property type="match status" value="1"/>
</dbReference>
<gene>
    <name evidence="1" type="ORF">EV192_115177</name>
</gene>
<evidence type="ECO:0000313" key="1">
    <source>
        <dbReference type="EMBL" id="TCO48956.1"/>
    </source>
</evidence>
<evidence type="ECO:0000313" key="2">
    <source>
        <dbReference type="Proteomes" id="UP000295680"/>
    </source>
</evidence>
<dbReference type="EMBL" id="SLWS01000015">
    <property type="protein sequence ID" value="TCO48956.1"/>
    <property type="molecule type" value="Genomic_DNA"/>
</dbReference>